<dbReference type="AlphaFoldDB" id="A0A813KDH5"/>
<sequence length="184" mass="19835">MLAVSVKPLAMLLHSPQRCPRHCSPRLGSSATLPSSTRSVEIAAAVMLCSFSCARHIAMSSTQRTAKTSDPAPCVWRCQFGCNFKGLSPGMRTMSMSLMGYRRAACAYAGHVSEKQALFSLSVTPYGQSVSCLRALTGFRRFLCQSTLHSIQAPGDAFRTASCSGSHDCLRKLILHSVFPDKAA</sequence>
<evidence type="ECO:0000313" key="2">
    <source>
        <dbReference type="Proteomes" id="UP000626109"/>
    </source>
</evidence>
<organism evidence="1 2">
    <name type="scientific">Polarella glacialis</name>
    <name type="common">Dinoflagellate</name>
    <dbReference type="NCBI Taxonomy" id="89957"/>
    <lineage>
        <taxon>Eukaryota</taxon>
        <taxon>Sar</taxon>
        <taxon>Alveolata</taxon>
        <taxon>Dinophyceae</taxon>
        <taxon>Suessiales</taxon>
        <taxon>Suessiaceae</taxon>
        <taxon>Polarella</taxon>
    </lineage>
</organism>
<dbReference type="EMBL" id="CAJNNW010028674">
    <property type="protein sequence ID" value="CAE8697206.1"/>
    <property type="molecule type" value="Genomic_DNA"/>
</dbReference>
<accession>A0A813KDH5</accession>
<proteinExistence type="predicted"/>
<gene>
    <name evidence="1" type="ORF">PGLA2088_LOCUS30182</name>
</gene>
<reference evidence="1" key="1">
    <citation type="submission" date="2021-02" db="EMBL/GenBank/DDBJ databases">
        <authorList>
            <person name="Dougan E. K."/>
            <person name="Rhodes N."/>
            <person name="Thang M."/>
            <person name="Chan C."/>
        </authorList>
    </citation>
    <scope>NUCLEOTIDE SEQUENCE</scope>
</reference>
<protein>
    <submittedName>
        <fullName evidence="1">Uncharacterized protein</fullName>
    </submittedName>
</protein>
<name>A0A813KDH5_POLGL</name>
<dbReference type="Proteomes" id="UP000626109">
    <property type="component" value="Unassembled WGS sequence"/>
</dbReference>
<comment type="caution">
    <text evidence="1">The sequence shown here is derived from an EMBL/GenBank/DDBJ whole genome shotgun (WGS) entry which is preliminary data.</text>
</comment>
<evidence type="ECO:0000313" key="1">
    <source>
        <dbReference type="EMBL" id="CAE8697206.1"/>
    </source>
</evidence>